<dbReference type="InterPro" id="IPR023346">
    <property type="entry name" value="Lysozyme-like_dom_sf"/>
</dbReference>
<gene>
    <name evidence="3" type="ORF">SAMN04489793_3232</name>
</gene>
<evidence type="ECO:0000313" key="3">
    <source>
        <dbReference type="EMBL" id="SEC80504.1"/>
    </source>
</evidence>
<organism evidence="3 4">
    <name type="scientific">Tsukamurella tyrosinosolvens</name>
    <dbReference type="NCBI Taxonomy" id="57704"/>
    <lineage>
        <taxon>Bacteria</taxon>
        <taxon>Bacillati</taxon>
        <taxon>Actinomycetota</taxon>
        <taxon>Actinomycetes</taxon>
        <taxon>Mycobacteriales</taxon>
        <taxon>Tsukamurellaceae</taxon>
        <taxon>Tsukamurella</taxon>
    </lineage>
</organism>
<dbReference type="Pfam" id="PF01464">
    <property type="entry name" value="SLT"/>
    <property type="match status" value="1"/>
</dbReference>
<proteinExistence type="predicted"/>
<dbReference type="EMBL" id="FNSA01000003">
    <property type="protein sequence ID" value="SEC80504.1"/>
    <property type="molecule type" value="Genomic_DNA"/>
</dbReference>
<feature type="region of interest" description="Disordered" evidence="1">
    <location>
        <begin position="249"/>
        <end position="277"/>
    </location>
</feature>
<feature type="compositionally biased region" description="Low complexity" evidence="1">
    <location>
        <begin position="89"/>
        <end position="139"/>
    </location>
</feature>
<dbReference type="AlphaFoldDB" id="A0A1H4VJI3"/>
<dbReference type="OrthoDB" id="4629613at2"/>
<evidence type="ECO:0000313" key="4">
    <source>
        <dbReference type="Proteomes" id="UP000182241"/>
    </source>
</evidence>
<dbReference type="STRING" id="57704.SAMN04489793_3232"/>
<name>A0A1H4VJI3_TSUTY</name>
<feature type="domain" description="Transglycosylase SLT" evidence="2">
    <location>
        <begin position="238"/>
        <end position="320"/>
    </location>
</feature>
<accession>A0A1H4VJI3</accession>
<evidence type="ECO:0000259" key="2">
    <source>
        <dbReference type="Pfam" id="PF01464"/>
    </source>
</evidence>
<dbReference type="InterPro" id="IPR008258">
    <property type="entry name" value="Transglycosylase_SLT_dom_1"/>
</dbReference>
<feature type="compositionally biased region" description="Basic and acidic residues" evidence="1">
    <location>
        <begin position="49"/>
        <end position="76"/>
    </location>
</feature>
<feature type="region of interest" description="Disordered" evidence="1">
    <location>
        <begin position="1"/>
        <end position="145"/>
    </location>
</feature>
<feature type="compositionally biased region" description="Polar residues" evidence="1">
    <location>
        <begin position="261"/>
        <end position="277"/>
    </location>
</feature>
<dbReference type="SUPFAM" id="SSF53955">
    <property type="entry name" value="Lysozyme-like"/>
    <property type="match status" value="1"/>
</dbReference>
<feature type="region of interest" description="Disordered" evidence="1">
    <location>
        <begin position="161"/>
        <end position="198"/>
    </location>
</feature>
<dbReference type="Proteomes" id="UP000182241">
    <property type="component" value="Unassembled WGS sequence"/>
</dbReference>
<reference evidence="4" key="1">
    <citation type="submission" date="2016-10" db="EMBL/GenBank/DDBJ databases">
        <authorList>
            <person name="Varghese N."/>
            <person name="Submissions S."/>
        </authorList>
    </citation>
    <scope>NUCLEOTIDE SEQUENCE [LARGE SCALE GENOMIC DNA]</scope>
    <source>
        <strain evidence="4">DSM 44234</strain>
    </source>
</reference>
<keyword evidence="4" id="KW-1185">Reference proteome</keyword>
<sequence length="346" mass="36046">MNHPVGAEYGAVEKGVDQGTRGLPPTTRGKSGAGRVDPRLTAAVNDSGEQNRRSGDRTRKTADRTRRFSRGQEEIQNRGGKQVDGASRSGDPSKGSPSKSTSPTMPTMQQPQAQAQQPQAQPQVQPVAQQAAAPAATAPGGVTSIDPKTLATLIAAVRARQAEAAANGESTTPSRDTGSTTSGKGSATSPQKPEPLDVSQVSLEKYAGGPLTEQQTADVIDQALTINGIPNDPALREQWQQLYQHMAQNESGRDPNAGNDWDSNATGATQSDGLPANSSRGIWQCIPTTFAAYHMAGTSTSIYDPVSSASASINYVMQTYGVSADGGGLDAFMQRQGVGGGSYQGY</sequence>
<protein>
    <submittedName>
        <fullName evidence="3">Transglycosylase SLT domain-containing protein</fullName>
    </submittedName>
</protein>
<feature type="compositionally biased region" description="Low complexity" evidence="1">
    <location>
        <begin position="177"/>
        <end position="189"/>
    </location>
</feature>
<evidence type="ECO:0000256" key="1">
    <source>
        <dbReference type="SAM" id="MobiDB-lite"/>
    </source>
</evidence>